<evidence type="ECO:0000259" key="6">
    <source>
        <dbReference type="Pfam" id="PF02826"/>
    </source>
</evidence>
<feature type="domain" description="D-isomer specific 2-hydroxyacid dehydrogenase catalytic" evidence="5">
    <location>
        <begin position="52"/>
        <end position="328"/>
    </location>
</feature>
<dbReference type="Pfam" id="PF02826">
    <property type="entry name" value="2-Hacid_dh_C"/>
    <property type="match status" value="1"/>
</dbReference>
<comment type="similarity">
    <text evidence="4">Belongs to the D-isomer specific 2-hydroxyacid dehydrogenase family.</text>
</comment>
<accession>A0AAV6W4D7</accession>
<evidence type="ECO:0000256" key="3">
    <source>
        <dbReference type="ARBA" id="ARBA00023027"/>
    </source>
</evidence>
<evidence type="ECO:0000313" key="8">
    <source>
        <dbReference type="Proteomes" id="UP000826271"/>
    </source>
</evidence>
<dbReference type="InterPro" id="IPR036291">
    <property type="entry name" value="NAD(P)-bd_dom_sf"/>
</dbReference>
<dbReference type="Proteomes" id="UP000826271">
    <property type="component" value="Unassembled WGS sequence"/>
</dbReference>
<keyword evidence="1" id="KW-0521">NADP</keyword>
<evidence type="ECO:0000256" key="1">
    <source>
        <dbReference type="ARBA" id="ARBA00022857"/>
    </source>
</evidence>
<dbReference type="InterPro" id="IPR006140">
    <property type="entry name" value="D-isomer_DH_NAD-bd"/>
</dbReference>
<dbReference type="SUPFAM" id="SSF52283">
    <property type="entry name" value="Formate/glycerate dehydrogenase catalytic domain-like"/>
    <property type="match status" value="1"/>
</dbReference>
<dbReference type="InterPro" id="IPR050223">
    <property type="entry name" value="D-isomer_2-hydroxyacid_DH"/>
</dbReference>
<dbReference type="AlphaFoldDB" id="A0AAV6W4D7"/>
<evidence type="ECO:0000259" key="5">
    <source>
        <dbReference type="Pfam" id="PF00389"/>
    </source>
</evidence>
<dbReference type="SUPFAM" id="SSF51735">
    <property type="entry name" value="NAD(P)-binding Rossmann-fold domains"/>
    <property type="match status" value="1"/>
</dbReference>
<feature type="domain" description="D-isomer specific 2-hydroxyacid dehydrogenase NAD-binding" evidence="6">
    <location>
        <begin position="124"/>
        <end position="297"/>
    </location>
</feature>
<dbReference type="CDD" id="cd12156">
    <property type="entry name" value="HPPR"/>
    <property type="match status" value="1"/>
</dbReference>
<dbReference type="InterPro" id="IPR029752">
    <property type="entry name" value="D-isomer_DH_CS1"/>
</dbReference>
<dbReference type="Pfam" id="PF00389">
    <property type="entry name" value="2-Hacid_dh"/>
    <property type="match status" value="1"/>
</dbReference>
<dbReference type="GO" id="GO:0051287">
    <property type="term" value="F:NAD binding"/>
    <property type="evidence" value="ECO:0007669"/>
    <property type="project" value="InterPro"/>
</dbReference>
<dbReference type="EMBL" id="WHWC01000019">
    <property type="protein sequence ID" value="KAG8363365.1"/>
    <property type="molecule type" value="Genomic_DNA"/>
</dbReference>
<organism evidence="7 8">
    <name type="scientific">Buddleja alternifolia</name>
    <dbReference type="NCBI Taxonomy" id="168488"/>
    <lineage>
        <taxon>Eukaryota</taxon>
        <taxon>Viridiplantae</taxon>
        <taxon>Streptophyta</taxon>
        <taxon>Embryophyta</taxon>
        <taxon>Tracheophyta</taxon>
        <taxon>Spermatophyta</taxon>
        <taxon>Magnoliopsida</taxon>
        <taxon>eudicotyledons</taxon>
        <taxon>Gunneridae</taxon>
        <taxon>Pentapetalae</taxon>
        <taxon>asterids</taxon>
        <taxon>lamiids</taxon>
        <taxon>Lamiales</taxon>
        <taxon>Scrophulariaceae</taxon>
        <taxon>Buddlejeae</taxon>
        <taxon>Buddleja</taxon>
    </lineage>
</organism>
<dbReference type="PROSITE" id="PS00065">
    <property type="entry name" value="D_2_HYDROXYACID_DH_1"/>
    <property type="match status" value="1"/>
</dbReference>
<keyword evidence="8" id="KW-1185">Reference proteome</keyword>
<keyword evidence="3" id="KW-0520">NAD</keyword>
<dbReference type="GO" id="GO:0016618">
    <property type="term" value="F:hydroxypyruvate reductase [NAD(P)H] activity"/>
    <property type="evidence" value="ECO:0007669"/>
    <property type="project" value="TreeGrafter"/>
</dbReference>
<sequence>MESAVVGHISEIKQLPEILVLGSPLILKSYATEFSSKFRVLRPWESPLPLAQFLAAEAQNTQAALCSGGVSVSADLLRQLPSLRLVVTTSAGINQVDLHECRRRGVAVANAGTIFSADVADFAVGLILDVLRKISAGNRFVKSGLWSKNGTYPLGFKLRGKKVGIVGLGSIGLEVAKRLEAFGCTILYHSRNKKPSLTYVYHPDIYKLALESDILVLCCALTDQTHHMINRDVLLALGNEGVIVNIARGAVIDEKELVSCLQRGEIGGAGLDVLENEPRVPNELFELDNVVLSPHCAVFTEVSFRDSFELVCGNLEAFFSNKPLLSLVSKG</sequence>
<protein>
    <recommendedName>
        <fullName evidence="9">Glyoxylate/hydroxypyruvate reductase HPR3-like</fullName>
    </recommendedName>
</protein>
<name>A0AAV6W4D7_9LAMI</name>
<dbReference type="GO" id="GO:0005829">
    <property type="term" value="C:cytosol"/>
    <property type="evidence" value="ECO:0007669"/>
    <property type="project" value="TreeGrafter"/>
</dbReference>
<dbReference type="FunFam" id="3.40.50.720:FF:000213">
    <property type="entry name" value="Putative 2-hydroxyacid dehydrogenase"/>
    <property type="match status" value="1"/>
</dbReference>
<evidence type="ECO:0008006" key="9">
    <source>
        <dbReference type="Google" id="ProtNLM"/>
    </source>
</evidence>
<dbReference type="GO" id="GO:0030267">
    <property type="term" value="F:glyoxylate reductase (NADPH) activity"/>
    <property type="evidence" value="ECO:0007669"/>
    <property type="project" value="TreeGrafter"/>
</dbReference>
<dbReference type="PANTHER" id="PTHR10996">
    <property type="entry name" value="2-HYDROXYACID DEHYDROGENASE-RELATED"/>
    <property type="match status" value="1"/>
</dbReference>
<evidence type="ECO:0000313" key="7">
    <source>
        <dbReference type="EMBL" id="KAG8363365.1"/>
    </source>
</evidence>
<gene>
    <name evidence="7" type="ORF">BUALT_Bualt19G0014800</name>
</gene>
<comment type="caution">
    <text evidence="7">The sequence shown here is derived from an EMBL/GenBank/DDBJ whole genome shotgun (WGS) entry which is preliminary data.</text>
</comment>
<evidence type="ECO:0000256" key="4">
    <source>
        <dbReference type="RuleBase" id="RU003719"/>
    </source>
</evidence>
<dbReference type="InterPro" id="IPR006139">
    <property type="entry name" value="D-isomer_2_OHA_DH_cat_dom"/>
</dbReference>
<dbReference type="Gene3D" id="3.40.50.720">
    <property type="entry name" value="NAD(P)-binding Rossmann-like Domain"/>
    <property type="match status" value="2"/>
</dbReference>
<dbReference type="PANTHER" id="PTHR10996:SF270">
    <property type="entry name" value="GLYOXYLATE_HYDROXYPYRUVATE REDUCTASE HPR3-LIKE"/>
    <property type="match status" value="1"/>
</dbReference>
<proteinExistence type="inferred from homology"/>
<reference evidence="7" key="1">
    <citation type="submission" date="2019-10" db="EMBL/GenBank/DDBJ databases">
        <authorList>
            <person name="Zhang R."/>
            <person name="Pan Y."/>
            <person name="Wang J."/>
            <person name="Ma R."/>
            <person name="Yu S."/>
        </authorList>
    </citation>
    <scope>NUCLEOTIDE SEQUENCE</scope>
    <source>
        <strain evidence="7">LA-IB0</strain>
        <tissue evidence="7">Leaf</tissue>
    </source>
</reference>
<evidence type="ECO:0000256" key="2">
    <source>
        <dbReference type="ARBA" id="ARBA00023002"/>
    </source>
</evidence>
<keyword evidence="2 4" id="KW-0560">Oxidoreductase</keyword>